<organism evidence="2 3">
    <name type="scientific">Saccharopolyspora rosea</name>
    <dbReference type="NCBI Taxonomy" id="524884"/>
    <lineage>
        <taxon>Bacteria</taxon>
        <taxon>Bacillati</taxon>
        <taxon>Actinomycetota</taxon>
        <taxon>Actinomycetes</taxon>
        <taxon>Pseudonocardiales</taxon>
        <taxon>Pseudonocardiaceae</taxon>
        <taxon>Saccharopolyspora</taxon>
    </lineage>
</organism>
<comment type="caution">
    <text evidence="2">The sequence shown here is derived from an EMBL/GenBank/DDBJ whole genome shotgun (WGS) entry which is preliminary data.</text>
</comment>
<evidence type="ECO:0000256" key="1">
    <source>
        <dbReference type="SAM" id="MobiDB-lite"/>
    </source>
</evidence>
<protein>
    <recommendedName>
        <fullName evidence="4">Secreted protein</fullName>
    </recommendedName>
</protein>
<dbReference type="Proteomes" id="UP001597018">
    <property type="component" value="Unassembled WGS sequence"/>
</dbReference>
<sequence>MRVKAWQTLRAGFFLLFAVLLVVLGPVQDGAAGTLRAAPAETKSDHLEHRDGETLRERLNGIAGQRRTEDDRRGSPLPAGMQPAAESAPRPPGGQVSSRGRKPPDDRAHRSPAALQVFRH</sequence>
<feature type="region of interest" description="Disordered" evidence="1">
    <location>
        <begin position="36"/>
        <end position="120"/>
    </location>
</feature>
<accession>A0ABW3FYM8</accession>
<reference evidence="3" key="1">
    <citation type="journal article" date="2019" name="Int. J. Syst. Evol. Microbiol.">
        <title>The Global Catalogue of Microorganisms (GCM) 10K type strain sequencing project: providing services to taxonomists for standard genome sequencing and annotation.</title>
        <authorList>
            <consortium name="The Broad Institute Genomics Platform"/>
            <consortium name="The Broad Institute Genome Sequencing Center for Infectious Disease"/>
            <person name="Wu L."/>
            <person name="Ma J."/>
        </authorList>
    </citation>
    <scope>NUCLEOTIDE SEQUENCE [LARGE SCALE GENOMIC DNA]</scope>
    <source>
        <strain evidence="3">CCUG 56401</strain>
    </source>
</reference>
<dbReference type="RefSeq" id="WP_263248617.1">
    <property type="nucleotide sequence ID" value="NZ_BAABLT010000029.1"/>
</dbReference>
<keyword evidence="3" id="KW-1185">Reference proteome</keyword>
<evidence type="ECO:0000313" key="3">
    <source>
        <dbReference type="Proteomes" id="UP001597018"/>
    </source>
</evidence>
<proteinExistence type="predicted"/>
<dbReference type="EMBL" id="JBHTIW010000013">
    <property type="protein sequence ID" value="MFD0921492.1"/>
    <property type="molecule type" value="Genomic_DNA"/>
</dbReference>
<evidence type="ECO:0000313" key="2">
    <source>
        <dbReference type="EMBL" id="MFD0921492.1"/>
    </source>
</evidence>
<gene>
    <name evidence="2" type="ORF">ACFQ16_17250</name>
</gene>
<name>A0ABW3FYM8_9PSEU</name>
<evidence type="ECO:0008006" key="4">
    <source>
        <dbReference type="Google" id="ProtNLM"/>
    </source>
</evidence>
<feature type="compositionally biased region" description="Basic and acidic residues" evidence="1">
    <location>
        <begin position="42"/>
        <end position="59"/>
    </location>
</feature>